<dbReference type="EMBL" id="WTYF01000004">
    <property type="protein sequence ID" value="MXO50180.1"/>
    <property type="molecule type" value="Genomic_DNA"/>
</dbReference>
<feature type="transmembrane region" description="Helical" evidence="9">
    <location>
        <begin position="194"/>
        <end position="216"/>
    </location>
</feature>
<dbReference type="GO" id="GO:0005524">
    <property type="term" value="F:ATP binding"/>
    <property type="evidence" value="ECO:0007669"/>
    <property type="project" value="UniProtKB-KW"/>
</dbReference>
<dbReference type="OrthoDB" id="9785691at2"/>
<evidence type="ECO:0000256" key="5">
    <source>
        <dbReference type="ARBA" id="ARBA00022741"/>
    </source>
</evidence>
<feature type="transmembrane region" description="Helical" evidence="9">
    <location>
        <begin position="63"/>
        <end position="82"/>
    </location>
</feature>
<dbReference type="PRINTS" id="PR00344">
    <property type="entry name" value="BCTRLSENSOR"/>
</dbReference>
<evidence type="ECO:0000256" key="7">
    <source>
        <dbReference type="ARBA" id="ARBA00022840"/>
    </source>
</evidence>
<evidence type="ECO:0000256" key="9">
    <source>
        <dbReference type="SAM" id="Phobius"/>
    </source>
</evidence>
<keyword evidence="8" id="KW-0902">Two-component regulatory system</keyword>
<dbReference type="InterPro" id="IPR003594">
    <property type="entry name" value="HATPase_dom"/>
</dbReference>
<keyword evidence="3" id="KW-0597">Phosphoprotein</keyword>
<dbReference type="Gene3D" id="3.30.565.10">
    <property type="entry name" value="Histidine kinase-like ATPase, C-terminal domain"/>
    <property type="match status" value="1"/>
</dbReference>
<feature type="transmembrane region" description="Helical" evidence="9">
    <location>
        <begin position="228"/>
        <end position="249"/>
    </location>
</feature>
<feature type="transmembrane region" description="Helical" evidence="9">
    <location>
        <begin position="165"/>
        <end position="188"/>
    </location>
</feature>
<dbReference type="InterPro" id="IPR014265">
    <property type="entry name" value="XrtA/PrsK"/>
</dbReference>
<evidence type="ECO:0000256" key="1">
    <source>
        <dbReference type="ARBA" id="ARBA00000085"/>
    </source>
</evidence>
<dbReference type="AlphaFoldDB" id="A0A844XWB3"/>
<name>A0A844XWB3_9SPHN</name>
<dbReference type="InterPro" id="IPR029016">
    <property type="entry name" value="GAF-like_dom_sf"/>
</dbReference>
<evidence type="ECO:0000256" key="2">
    <source>
        <dbReference type="ARBA" id="ARBA00012438"/>
    </source>
</evidence>
<dbReference type="PANTHER" id="PTHR43065:SF10">
    <property type="entry name" value="PEROXIDE STRESS-ACTIVATED HISTIDINE KINASE MAK3"/>
    <property type="match status" value="1"/>
</dbReference>
<dbReference type="Gene3D" id="3.30.450.40">
    <property type="match status" value="1"/>
</dbReference>
<dbReference type="RefSeq" id="WP_160606628.1">
    <property type="nucleotide sequence ID" value="NZ_WTYF01000004.1"/>
</dbReference>
<keyword evidence="6 11" id="KW-0418">Kinase</keyword>
<dbReference type="Proteomes" id="UP000444185">
    <property type="component" value="Unassembled WGS sequence"/>
</dbReference>
<dbReference type="PROSITE" id="PS50109">
    <property type="entry name" value="HIS_KIN"/>
    <property type="match status" value="1"/>
</dbReference>
<evidence type="ECO:0000256" key="6">
    <source>
        <dbReference type="ARBA" id="ARBA00022777"/>
    </source>
</evidence>
<keyword evidence="5" id="KW-0547">Nucleotide-binding</keyword>
<feature type="domain" description="Histidine kinase" evidence="10">
    <location>
        <begin position="483"/>
        <end position="685"/>
    </location>
</feature>
<dbReference type="InterPro" id="IPR036890">
    <property type="entry name" value="HATPase_C_sf"/>
</dbReference>
<feature type="transmembrane region" description="Helical" evidence="9">
    <location>
        <begin position="261"/>
        <end position="279"/>
    </location>
</feature>
<dbReference type="GO" id="GO:0000160">
    <property type="term" value="P:phosphorelay signal transduction system"/>
    <property type="evidence" value="ECO:0007669"/>
    <property type="project" value="UniProtKB-KW"/>
</dbReference>
<evidence type="ECO:0000259" key="10">
    <source>
        <dbReference type="PROSITE" id="PS50109"/>
    </source>
</evidence>
<gene>
    <name evidence="11" type="primary">prsK</name>
    <name evidence="11" type="ORF">GRI42_02550</name>
</gene>
<keyword evidence="9" id="KW-0472">Membrane</keyword>
<dbReference type="SUPFAM" id="SSF55781">
    <property type="entry name" value="GAF domain-like"/>
    <property type="match status" value="1"/>
</dbReference>
<proteinExistence type="predicted"/>
<feature type="transmembrane region" description="Helical" evidence="9">
    <location>
        <begin position="6"/>
        <end position="26"/>
    </location>
</feature>
<keyword evidence="9" id="KW-1133">Transmembrane helix</keyword>
<evidence type="ECO:0000313" key="11">
    <source>
        <dbReference type="EMBL" id="MXO50180.1"/>
    </source>
</evidence>
<evidence type="ECO:0000256" key="8">
    <source>
        <dbReference type="ARBA" id="ARBA00023012"/>
    </source>
</evidence>
<organism evidence="11 12">
    <name type="scientific">Qipengyuania gaetbuli</name>
    <dbReference type="NCBI Taxonomy" id="266952"/>
    <lineage>
        <taxon>Bacteria</taxon>
        <taxon>Pseudomonadati</taxon>
        <taxon>Pseudomonadota</taxon>
        <taxon>Alphaproteobacteria</taxon>
        <taxon>Sphingomonadales</taxon>
        <taxon>Erythrobacteraceae</taxon>
        <taxon>Qipengyuania</taxon>
    </lineage>
</organism>
<dbReference type="InterPro" id="IPR005467">
    <property type="entry name" value="His_kinase_dom"/>
</dbReference>
<dbReference type="InterPro" id="IPR004358">
    <property type="entry name" value="Sig_transdc_His_kin-like_C"/>
</dbReference>
<sequence>MEWVGSLGSVLYAVGALVCGLAALWVARFGAGERPDRWAGVAALALTANWCFAAASFPPDRLVVSLTEVARNLAWIFVLFRLFANDGRDESLRLVRPAAIALAIVETFQIALLMLARRYAGWPDASLMVFETAAILRVLTAVGALVLIHNLYVGAALSSRRLLRWNAAAMAGMWAFALNFHTLAYLTGGAPPELVVVQGLAAAIIAIPFAIGYNSNAAGLEFRPSRTLAFRSLSLLVIGAYFAVMLVLANSLDLLEGDVRALTQVGLLIAAGALALIWLPSDRMRGWMRVTAIKHLFKHRYDYRSEWMRFTNTIGRTGFDETSLQERTVKALADITDSPSGLLLVPDDDGSLVLGASWGWPNADIPHRAMPVELATILEREGLIIDFDEARKGVEHHGELEFLPEWLREEQRAWAAVPLLHFDRLVGVIVLARPAITRDLDWEDFDLLGIVGRQLASYLAEQSGQVALSEASRFDEFNRRMAFVMHDIKNLSSQMSLLMRNAELHADKPEFRKDMLVTLRNSADKLNLLLARLGRYGTAGNQAVEPLDLAQVAKKLVDQFGGSHPIGIARSEQAVVVAHAEGLEQALAHLVQNAIDASFDETPVTIEVFSDGITGQIHVIDQGKGMSPAFLRNGLFKPFVSSKDGGFGIGAYEARETIRAMQGRLDVESREGLGTRFSVSLPLRSAQAIYQGSGTPTKETV</sequence>
<protein>
    <recommendedName>
        <fullName evidence="2">histidine kinase</fullName>
        <ecNumber evidence="2">2.7.13.3</ecNumber>
    </recommendedName>
</protein>
<comment type="catalytic activity">
    <reaction evidence="1">
        <text>ATP + protein L-histidine = ADP + protein N-phospho-L-histidine.</text>
        <dbReference type="EC" id="2.7.13.3"/>
    </reaction>
</comment>
<keyword evidence="4 11" id="KW-0808">Transferase</keyword>
<evidence type="ECO:0000256" key="3">
    <source>
        <dbReference type="ARBA" id="ARBA00022553"/>
    </source>
</evidence>
<dbReference type="NCBIfam" id="TIGR02916">
    <property type="entry name" value="PEP_his_kin"/>
    <property type="match status" value="1"/>
</dbReference>
<dbReference type="SUPFAM" id="SSF55874">
    <property type="entry name" value="ATPase domain of HSP90 chaperone/DNA topoisomerase II/histidine kinase"/>
    <property type="match status" value="1"/>
</dbReference>
<keyword evidence="7" id="KW-0067">ATP-binding</keyword>
<reference evidence="11 12" key="1">
    <citation type="submission" date="2019-12" db="EMBL/GenBank/DDBJ databases">
        <title>Genomic-based taxomic classification of the family Erythrobacteraceae.</title>
        <authorList>
            <person name="Xu L."/>
        </authorList>
    </citation>
    <scope>NUCLEOTIDE SEQUENCE [LARGE SCALE GENOMIC DNA]</scope>
    <source>
        <strain evidence="11 12">DSM 16225</strain>
    </source>
</reference>
<dbReference type="PANTHER" id="PTHR43065">
    <property type="entry name" value="SENSOR HISTIDINE KINASE"/>
    <property type="match status" value="1"/>
</dbReference>
<feature type="transmembrane region" description="Helical" evidence="9">
    <location>
        <begin position="134"/>
        <end position="153"/>
    </location>
</feature>
<dbReference type="InterPro" id="IPR003018">
    <property type="entry name" value="GAF"/>
</dbReference>
<keyword evidence="9" id="KW-0812">Transmembrane</keyword>
<evidence type="ECO:0000313" key="12">
    <source>
        <dbReference type="Proteomes" id="UP000444185"/>
    </source>
</evidence>
<dbReference type="GO" id="GO:0004673">
    <property type="term" value="F:protein histidine kinase activity"/>
    <property type="evidence" value="ECO:0007669"/>
    <property type="project" value="UniProtKB-EC"/>
</dbReference>
<dbReference type="Pfam" id="PF02518">
    <property type="entry name" value="HATPase_c"/>
    <property type="match status" value="1"/>
</dbReference>
<keyword evidence="12" id="KW-1185">Reference proteome</keyword>
<comment type="caution">
    <text evidence="11">The sequence shown here is derived from an EMBL/GenBank/DDBJ whole genome shotgun (WGS) entry which is preliminary data.</text>
</comment>
<dbReference type="EC" id="2.7.13.3" evidence="2"/>
<dbReference type="SMART" id="SM00387">
    <property type="entry name" value="HATPase_c"/>
    <property type="match status" value="1"/>
</dbReference>
<dbReference type="Pfam" id="PF01590">
    <property type="entry name" value="GAF"/>
    <property type="match status" value="1"/>
</dbReference>
<feature type="transmembrane region" description="Helical" evidence="9">
    <location>
        <begin position="38"/>
        <end position="57"/>
    </location>
</feature>
<accession>A0A844XWB3</accession>
<evidence type="ECO:0000256" key="4">
    <source>
        <dbReference type="ARBA" id="ARBA00022679"/>
    </source>
</evidence>
<feature type="transmembrane region" description="Helical" evidence="9">
    <location>
        <begin position="94"/>
        <end position="114"/>
    </location>
</feature>